<keyword evidence="7" id="KW-1003">Cell membrane</keyword>
<comment type="subcellular location">
    <subcellularLocation>
        <location evidence="7">Cell membrane</location>
        <topology evidence="7">Peripheral membrane protein</topology>
    </subcellularLocation>
    <subcellularLocation>
        <location evidence="1">Membrane</location>
    </subcellularLocation>
</comment>
<keyword evidence="6 7" id="KW-0066">ATP synthesis</keyword>
<evidence type="ECO:0000256" key="4">
    <source>
        <dbReference type="ARBA" id="ARBA00023065"/>
    </source>
</evidence>
<dbReference type="Proteomes" id="UP000682951">
    <property type="component" value="Unassembled WGS sequence"/>
</dbReference>
<evidence type="ECO:0000256" key="7">
    <source>
        <dbReference type="HAMAP-Rule" id="MF_01416"/>
    </source>
</evidence>
<dbReference type="InterPro" id="IPR026015">
    <property type="entry name" value="ATP_synth_OSCP/delta_N_sf"/>
</dbReference>
<comment type="function">
    <text evidence="7">This protein is part of the stalk that links CF(0) to CF(1). It either transmits conformational changes from CF(0) to CF(1) or is implicated in proton conduction.</text>
</comment>
<dbReference type="SUPFAM" id="SSF47928">
    <property type="entry name" value="N-terminal domain of the delta subunit of the F1F0-ATP synthase"/>
    <property type="match status" value="1"/>
</dbReference>
<protein>
    <recommendedName>
        <fullName evidence="7">ATP synthase subunit delta</fullName>
    </recommendedName>
    <alternativeName>
        <fullName evidence="7">ATP synthase F(1) sector subunit delta</fullName>
    </alternativeName>
    <alternativeName>
        <fullName evidence="7">F-type ATPase subunit delta</fullName>
        <shortName evidence="7">F-ATPase subunit delta</shortName>
    </alternativeName>
</protein>
<dbReference type="Gene3D" id="1.10.520.20">
    <property type="entry name" value="N-terminal domain of the delta subunit of the F1F0-ATP synthase"/>
    <property type="match status" value="1"/>
</dbReference>
<organism evidence="8 9">
    <name type="scientific">Campylobacter anatolicus</name>
    <dbReference type="NCBI Taxonomy" id="2829105"/>
    <lineage>
        <taxon>Bacteria</taxon>
        <taxon>Pseudomonadati</taxon>
        <taxon>Campylobacterota</taxon>
        <taxon>Epsilonproteobacteria</taxon>
        <taxon>Campylobacterales</taxon>
        <taxon>Campylobacteraceae</taxon>
        <taxon>Campylobacter</taxon>
    </lineage>
</organism>
<sequence>MNEIVSKKYVKAIFNDTNLDLNLFIANLSEAAVAFSIDKFRNIINLPTLKTAQKVEFILSLVNNPSSEFKNFIKLLGANKRLELVPTILSEIKMMQSLKQNIYSGSVYASVALDKEQLSVLEDKFSNRFDAKVRLDGEVNGYNGVKIELDELGVEVNFSMDRLKTQISEYILKAI</sequence>
<dbReference type="HAMAP" id="MF_01416">
    <property type="entry name" value="ATP_synth_delta_bact"/>
    <property type="match status" value="1"/>
</dbReference>
<dbReference type="NCBIfam" id="NF006291">
    <property type="entry name" value="PRK08474.1"/>
    <property type="match status" value="1"/>
</dbReference>
<proteinExistence type="inferred from homology"/>
<keyword evidence="9" id="KW-1185">Reference proteome</keyword>
<reference evidence="8 9" key="1">
    <citation type="submission" date="2021-04" db="EMBL/GenBank/DDBJ databases">
        <title>Molecular and phenotypic characterization and identification of bacterial isolates recovered from the Anatolian ground squirrels (Spermophilus xanthoprymnus) and which have the potential to form a new species in the Campylobacter genus.</title>
        <authorList>
            <person name="Aydin F."/>
            <person name="Abay S."/>
            <person name="Kayman T."/>
            <person name="Karakaya E."/>
            <person name="Mustak H.K."/>
            <person name="Mustak I.B."/>
            <person name="Bilgin N."/>
            <person name="Duzler A."/>
            <person name="Sahin O."/>
            <person name="Guran O."/>
            <person name="Saticioglu I.B."/>
        </authorList>
    </citation>
    <scope>NUCLEOTIDE SEQUENCE [LARGE SCALE GENOMIC DNA]</scope>
    <source>
        <strain evidence="9">faydin-G24</strain>
    </source>
</reference>
<dbReference type="Pfam" id="PF00213">
    <property type="entry name" value="OSCP"/>
    <property type="match status" value="1"/>
</dbReference>
<evidence type="ECO:0000313" key="8">
    <source>
        <dbReference type="EMBL" id="MBR8463614.1"/>
    </source>
</evidence>
<dbReference type="RefSeq" id="WP_212141715.1">
    <property type="nucleotide sequence ID" value="NZ_JAGSSW010000002.1"/>
</dbReference>
<keyword evidence="2 7" id="KW-0813">Transport</keyword>
<evidence type="ECO:0000256" key="2">
    <source>
        <dbReference type="ARBA" id="ARBA00022448"/>
    </source>
</evidence>
<dbReference type="EMBL" id="JAGSSW010000002">
    <property type="protein sequence ID" value="MBR8463614.1"/>
    <property type="molecule type" value="Genomic_DNA"/>
</dbReference>
<name>A0ABS5HH59_9BACT</name>
<gene>
    <name evidence="7" type="primary">atpH</name>
    <name evidence="8" type="ORF">KDD93_03380</name>
</gene>
<evidence type="ECO:0000256" key="3">
    <source>
        <dbReference type="ARBA" id="ARBA00022781"/>
    </source>
</evidence>
<comment type="similarity">
    <text evidence="7">Belongs to the ATPase delta chain family.</text>
</comment>
<evidence type="ECO:0000256" key="1">
    <source>
        <dbReference type="ARBA" id="ARBA00004370"/>
    </source>
</evidence>
<dbReference type="InterPro" id="IPR000711">
    <property type="entry name" value="ATPase_OSCP/dsu"/>
</dbReference>
<keyword evidence="5 7" id="KW-0472">Membrane</keyword>
<evidence type="ECO:0000256" key="6">
    <source>
        <dbReference type="ARBA" id="ARBA00023310"/>
    </source>
</evidence>
<evidence type="ECO:0000313" key="9">
    <source>
        <dbReference type="Proteomes" id="UP000682951"/>
    </source>
</evidence>
<keyword evidence="7" id="KW-0139">CF(1)</keyword>
<accession>A0ABS5HH59</accession>
<evidence type="ECO:0000256" key="5">
    <source>
        <dbReference type="ARBA" id="ARBA00023136"/>
    </source>
</evidence>
<keyword evidence="4 7" id="KW-0406">Ion transport</keyword>
<comment type="function">
    <text evidence="7">F(1)F(0) ATP synthase produces ATP from ADP in the presence of a proton or sodium gradient. F-type ATPases consist of two structural domains, F(1) containing the extramembraneous catalytic core and F(0) containing the membrane proton channel, linked together by a central stalk and a peripheral stalk. During catalysis, ATP synthesis in the catalytic domain of F(1) is coupled via a rotary mechanism of the central stalk subunits to proton translocation.</text>
</comment>
<keyword evidence="3 7" id="KW-0375">Hydrogen ion transport</keyword>
<comment type="caution">
    <text evidence="8">The sequence shown here is derived from an EMBL/GenBank/DDBJ whole genome shotgun (WGS) entry which is preliminary data.</text>
</comment>